<evidence type="ECO:0000256" key="4">
    <source>
        <dbReference type="ARBA" id="ARBA00023002"/>
    </source>
</evidence>
<dbReference type="Pfam" id="PF01494">
    <property type="entry name" value="FAD_binding_3"/>
    <property type="match status" value="1"/>
</dbReference>
<dbReference type="SUPFAM" id="SSF51905">
    <property type="entry name" value="FAD/NAD(P)-binding domain"/>
    <property type="match status" value="1"/>
</dbReference>
<reference evidence="7" key="1">
    <citation type="submission" date="2016-12" db="EMBL/GenBank/DDBJ databases">
        <title>The genomes of Aspergillus section Nigri reveals drivers in fungal speciation.</title>
        <authorList>
            <consortium name="DOE Joint Genome Institute"/>
            <person name="Vesth T.C."/>
            <person name="Nybo J."/>
            <person name="Theobald S."/>
            <person name="Brandl J."/>
            <person name="Frisvad J.C."/>
            <person name="Nielsen K.F."/>
            <person name="Lyhne E.K."/>
            <person name="Kogle M.E."/>
            <person name="Kuo A."/>
            <person name="Riley R."/>
            <person name="Clum A."/>
            <person name="Nolan M."/>
            <person name="Lipzen A."/>
            <person name="Salamov A."/>
            <person name="Henrissat B."/>
            <person name="Wiebenga A."/>
            <person name="De Vries R.P."/>
            <person name="Grigoriev I.V."/>
            <person name="Mortensen U.H."/>
            <person name="Andersen M.R."/>
            <person name="Baker S.E."/>
        </authorList>
    </citation>
    <scope>NUCLEOTIDE SEQUENCE [LARGE SCALE GENOMIC DNA]</scope>
    <source>
        <strain evidence="7">CBS 113365</strain>
    </source>
</reference>
<dbReference type="Gene3D" id="3.50.50.60">
    <property type="entry name" value="FAD/NAD(P)-binding domain"/>
    <property type="match status" value="1"/>
</dbReference>
<keyword evidence="5" id="KW-1133">Transmembrane helix</keyword>
<evidence type="ECO:0000256" key="3">
    <source>
        <dbReference type="ARBA" id="ARBA00022827"/>
    </source>
</evidence>
<evidence type="ECO:0000259" key="6">
    <source>
        <dbReference type="Pfam" id="PF01494"/>
    </source>
</evidence>
<evidence type="ECO:0000256" key="5">
    <source>
        <dbReference type="SAM" id="Phobius"/>
    </source>
</evidence>
<keyword evidence="5" id="KW-0812">Transmembrane</keyword>
<sequence>MADSESRFRVVIVGGSIAGLTLAHCLLRNNIDFVVLESHADIAPQVGASIGILPNGARILDQLGLYDDVLSQVEPLTRSFTWAHDAKLITDTVAPLTIHERHGYPVAFLDRQILLSILYEGLGDKRHRVMVNKKVTEIEHTPEKVMVHCADQSIYEGDLVVGADGVRSTVRRQMWQYMESRGMEHEAVKEKNLMTSEYNCVFGISSATPGLRPGHGHRTFAEGYSILTIIGKEGRVYWFFFTRMDRTYTASRIPRFSQDEIDSHLAPYLQKPITPDVPLAEVSKRAIVRTFVSLEEAVYKHWCVDRYVCIGDSAHKMTPNLGQGGNSAIESAASLANSLSTLVNGPTKTKTDVQDIHQCLQVWQNIRQKRLIHISQSAHDLTRLEALAGLKEKIIGLYLLPYLSQYLVDQTSATIVGAAKIDRIPLPPKSLACTMPYLDDENNVSKQNNEVWKRAISIVPFACCYAAAQKTMGTLITQTVPFMVSSFAEGVWSAANGEVINLNRPLYHMPFLDKLFLPAITCFLPSISGSDPQSRTQMLTFMTDIGPIYGIWLLESYRKVHSWYELILPIGAGIASQLQGIGKFAPIYYALEHISSPLSSLLPGARQQIPQETSSSLLFAMLTGYYIPTIANFVAPTVESRCNYNAIWQLFPVVVPLLQAPLHRLVKRAFGSKKKPQQKEEHKQNMRYVRYAYGSFALISGLTFLHARCTAPAHTSFASAFLPGLRGHPEPVTSFADGIARFLQYDEVISMASGVMWLALKFKELKDAGASFSWLKAVGGLVGTIVTLGPGATFALGWGWREEMMHRLVRDKQ</sequence>
<keyword evidence="2" id="KW-0285">Flavoprotein</keyword>
<dbReference type="PANTHER" id="PTHR47356:SF2">
    <property type="entry name" value="FAD-BINDING DOMAIN-CONTAINING PROTEIN-RELATED"/>
    <property type="match status" value="1"/>
</dbReference>
<dbReference type="InterPro" id="IPR050562">
    <property type="entry name" value="FAD_mOase_fung"/>
</dbReference>
<dbReference type="PRINTS" id="PR00420">
    <property type="entry name" value="RNGMNOXGNASE"/>
</dbReference>
<keyword evidence="7" id="KW-0503">Monooxygenase</keyword>
<feature type="transmembrane region" description="Helical" evidence="5">
    <location>
        <begin position="777"/>
        <end position="800"/>
    </location>
</feature>
<dbReference type="InterPro" id="IPR002938">
    <property type="entry name" value="FAD-bd"/>
</dbReference>
<protein>
    <submittedName>
        <fullName evidence="7">Monooxygenase</fullName>
    </submittedName>
</protein>
<evidence type="ECO:0000313" key="8">
    <source>
        <dbReference type="Proteomes" id="UP000248405"/>
    </source>
</evidence>
<dbReference type="PANTHER" id="PTHR47356">
    <property type="entry name" value="FAD-DEPENDENT MONOOXYGENASE ASQG-RELATED"/>
    <property type="match status" value="1"/>
</dbReference>
<dbReference type="Proteomes" id="UP000248405">
    <property type="component" value="Unassembled WGS sequence"/>
</dbReference>
<dbReference type="EMBL" id="KZ821628">
    <property type="protein sequence ID" value="PYH67996.1"/>
    <property type="molecule type" value="Genomic_DNA"/>
</dbReference>
<gene>
    <name evidence="7" type="ORF">BO88DRAFT_426648</name>
</gene>
<comment type="similarity">
    <text evidence="1">Belongs to the paxM FAD-dependent monooxygenase family.</text>
</comment>
<keyword evidence="8" id="KW-1185">Reference proteome</keyword>
<dbReference type="OrthoDB" id="10029326at2759"/>
<accession>A0A319B5C2</accession>
<dbReference type="GO" id="GO:0071949">
    <property type="term" value="F:FAD binding"/>
    <property type="evidence" value="ECO:0007669"/>
    <property type="project" value="InterPro"/>
</dbReference>
<dbReference type="GO" id="GO:0004497">
    <property type="term" value="F:monooxygenase activity"/>
    <property type="evidence" value="ECO:0007669"/>
    <property type="project" value="UniProtKB-KW"/>
</dbReference>
<proteinExistence type="inferred from homology"/>
<keyword evidence="4" id="KW-0560">Oxidoreductase</keyword>
<evidence type="ECO:0000256" key="1">
    <source>
        <dbReference type="ARBA" id="ARBA00007992"/>
    </source>
</evidence>
<keyword evidence="3" id="KW-0274">FAD</keyword>
<keyword evidence="5" id="KW-0472">Membrane</keyword>
<name>A0A319B5C2_ASPVC</name>
<dbReference type="GeneID" id="37213515"/>
<organism evidence="7 8">
    <name type="scientific">Aspergillus vadensis (strain CBS 113365 / IMI 142717 / IBT 24658)</name>
    <dbReference type="NCBI Taxonomy" id="1448311"/>
    <lineage>
        <taxon>Eukaryota</taxon>
        <taxon>Fungi</taxon>
        <taxon>Dikarya</taxon>
        <taxon>Ascomycota</taxon>
        <taxon>Pezizomycotina</taxon>
        <taxon>Eurotiomycetes</taxon>
        <taxon>Eurotiomycetidae</taxon>
        <taxon>Eurotiales</taxon>
        <taxon>Aspergillaceae</taxon>
        <taxon>Aspergillus</taxon>
        <taxon>Aspergillus subgen. Circumdati</taxon>
    </lineage>
</organism>
<dbReference type="RefSeq" id="XP_025561790.1">
    <property type="nucleotide sequence ID" value="XM_025708923.1"/>
</dbReference>
<dbReference type="AlphaFoldDB" id="A0A319B5C2"/>
<evidence type="ECO:0000256" key="2">
    <source>
        <dbReference type="ARBA" id="ARBA00022630"/>
    </source>
</evidence>
<dbReference type="InterPro" id="IPR036188">
    <property type="entry name" value="FAD/NAD-bd_sf"/>
</dbReference>
<feature type="domain" description="FAD-binding" evidence="6">
    <location>
        <begin position="9"/>
        <end position="348"/>
    </location>
</feature>
<evidence type="ECO:0000313" key="7">
    <source>
        <dbReference type="EMBL" id="PYH67996.1"/>
    </source>
</evidence>